<dbReference type="GO" id="GO:0015667">
    <property type="term" value="F:site-specific DNA-methyltransferase (cytosine-N4-specific) activity"/>
    <property type="evidence" value="ECO:0007669"/>
    <property type="project" value="UniProtKB-EC"/>
</dbReference>
<dbReference type="InterPro" id="IPR002941">
    <property type="entry name" value="DNA_methylase_N4/N6"/>
</dbReference>
<dbReference type="GO" id="GO:0009307">
    <property type="term" value="P:DNA restriction-modification system"/>
    <property type="evidence" value="ECO:0007669"/>
    <property type="project" value="UniProtKB-KW"/>
</dbReference>
<keyword evidence="7" id="KW-0238">DNA-binding</keyword>
<dbReference type="STRING" id="593133.SAMN04488006_0464"/>
<name>A0A1I6NRU2_9FLAO</name>
<gene>
    <name evidence="10" type="ORF">SAMN04488006_0464</name>
</gene>
<dbReference type="Pfam" id="PF01555">
    <property type="entry name" value="N6_N4_Mtase"/>
    <property type="match status" value="1"/>
</dbReference>
<evidence type="ECO:0000256" key="2">
    <source>
        <dbReference type="ARBA" id="ARBA00012185"/>
    </source>
</evidence>
<keyword evidence="11" id="KW-1185">Reference proteome</keyword>
<keyword evidence="6" id="KW-0680">Restriction system</keyword>
<comment type="similarity">
    <text evidence="1">Belongs to the N(4)/N(6)-methyltransferase family. N(4) subfamily.</text>
</comment>
<dbReference type="EC" id="2.1.1.113" evidence="2"/>
<feature type="domain" description="DNA methylase N-4/N-6" evidence="9">
    <location>
        <begin position="37"/>
        <end position="87"/>
    </location>
</feature>
<dbReference type="Proteomes" id="UP000199312">
    <property type="component" value="Unassembled WGS sequence"/>
</dbReference>
<protein>
    <recommendedName>
        <fullName evidence="2">site-specific DNA-methyltransferase (cytosine-N(4)-specific)</fullName>
        <ecNumber evidence="2">2.1.1.113</ecNumber>
    </recommendedName>
</protein>
<evidence type="ECO:0000256" key="3">
    <source>
        <dbReference type="ARBA" id="ARBA00022603"/>
    </source>
</evidence>
<evidence type="ECO:0000256" key="8">
    <source>
        <dbReference type="ARBA" id="ARBA00049120"/>
    </source>
</evidence>
<dbReference type="InterPro" id="IPR029063">
    <property type="entry name" value="SAM-dependent_MTases_sf"/>
</dbReference>
<dbReference type="InterPro" id="IPR017985">
    <property type="entry name" value="MeTrfase_CN4_CS"/>
</dbReference>
<evidence type="ECO:0000259" key="9">
    <source>
        <dbReference type="Pfam" id="PF01555"/>
    </source>
</evidence>
<dbReference type="Gene3D" id="3.40.50.150">
    <property type="entry name" value="Vaccinia Virus protein VP39"/>
    <property type="match status" value="2"/>
</dbReference>
<sequence length="429" mass="49756">MNFKDYTNQYSNLVTFTPNKNTPIHRWYPLVEGYSTDFVKNIIEEQENKPEFCFDPFGGIGTTALTCYEMGIKCVSIESSPFFYDVSNIKINFSNLSSDILEKLMNKIAISLSKSKSLVEHPKLQSKTFFENSKREKWVFHQSASNGIFDIVKSIDKICKGDNKEYKKVFKISLATILQEVSNVFKNGKCLSYKKNWQEKKYEREKVHQLFLNHSKNVILEDLKNIDLKYGGFYKENDILFGDSRKKIKEISDGIDIVITSPPYLNSRDYTDIYRLELWMLGYVSTYKSEKVIRKSALTSHVQIQLPKVDFPKIEELEKTIAYLESDEAELWNLNIPNMVRGYFNDMQNLLLDLKSKLNPNAKLYINVSNSAYSNHIIEVDVIIAKAAELIGYRCEEIRIARPIKTSSQQSKKMNIDNMRESVIVLTKL</sequence>
<evidence type="ECO:0000256" key="7">
    <source>
        <dbReference type="ARBA" id="ARBA00023125"/>
    </source>
</evidence>
<dbReference type="SUPFAM" id="SSF53335">
    <property type="entry name" value="S-adenosyl-L-methionine-dependent methyltransferases"/>
    <property type="match status" value="2"/>
</dbReference>
<evidence type="ECO:0000313" key="10">
    <source>
        <dbReference type="EMBL" id="SFS30643.1"/>
    </source>
</evidence>
<dbReference type="AlphaFoldDB" id="A0A1I6NRU2"/>
<comment type="catalytic activity">
    <reaction evidence="8">
        <text>a 2'-deoxycytidine in DNA + S-adenosyl-L-methionine = an N(4)-methyl-2'-deoxycytidine in DNA + S-adenosyl-L-homocysteine + H(+)</text>
        <dbReference type="Rhea" id="RHEA:16857"/>
        <dbReference type="Rhea" id="RHEA-COMP:11369"/>
        <dbReference type="Rhea" id="RHEA-COMP:13674"/>
        <dbReference type="ChEBI" id="CHEBI:15378"/>
        <dbReference type="ChEBI" id="CHEBI:57856"/>
        <dbReference type="ChEBI" id="CHEBI:59789"/>
        <dbReference type="ChEBI" id="CHEBI:85452"/>
        <dbReference type="ChEBI" id="CHEBI:137933"/>
        <dbReference type="EC" id="2.1.1.113"/>
    </reaction>
</comment>
<proteinExistence type="inferred from homology"/>
<dbReference type="GO" id="GO:0008170">
    <property type="term" value="F:N-methyltransferase activity"/>
    <property type="evidence" value="ECO:0007669"/>
    <property type="project" value="InterPro"/>
</dbReference>
<evidence type="ECO:0000256" key="6">
    <source>
        <dbReference type="ARBA" id="ARBA00022747"/>
    </source>
</evidence>
<evidence type="ECO:0000313" key="11">
    <source>
        <dbReference type="Proteomes" id="UP000199312"/>
    </source>
</evidence>
<dbReference type="EMBL" id="FOZP01000001">
    <property type="protein sequence ID" value="SFS30643.1"/>
    <property type="molecule type" value="Genomic_DNA"/>
</dbReference>
<dbReference type="GO" id="GO:0032259">
    <property type="term" value="P:methylation"/>
    <property type="evidence" value="ECO:0007669"/>
    <property type="project" value="UniProtKB-KW"/>
</dbReference>
<evidence type="ECO:0000256" key="4">
    <source>
        <dbReference type="ARBA" id="ARBA00022679"/>
    </source>
</evidence>
<dbReference type="RefSeq" id="WP_090222138.1">
    <property type="nucleotide sequence ID" value="NZ_FOZP01000001.1"/>
</dbReference>
<keyword evidence="3 10" id="KW-0489">Methyltransferase</keyword>
<dbReference type="GO" id="GO:0003677">
    <property type="term" value="F:DNA binding"/>
    <property type="evidence" value="ECO:0007669"/>
    <property type="project" value="UniProtKB-KW"/>
</dbReference>
<keyword evidence="4" id="KW-0808">Transferase</keyword>
<evidence type="ECO:0000256" key="1">
    <source>
        <dbReference type="ARBA" id="ARBA00010203"/>
    </source>
</evidence>
<accession>A0A1I6NRU2</accession>
<evidence type="ECO:0000256" key="5">
    <source>
        <dbReference type="ARBA" id="ARBA00022691"/>
    </source>
</evidence>
<reference evidence="11" key="1">
    <citation type="submission" date="2016-10" db="EMBL/GenBank/DDBJ databases">
        <authorList>
            <person name="Varghese N."/>
            <person name="Submissions S."/>
        </authorList>
    </citation>
    <scope>NUCLEOTIDE SEQUENCE [LARGE SCALE GENOMIC DNA]</scope>
    <source>
        <strain evidence="11">DSM 24450</strain>
    </source>
</reference>
<organism evidence="10 11">
    <name type="scientific">Lutibacter maritimus</name>
    <dbReference type="NCBI Taxonomy" id="593133"/>
    <lineage>
        <taxon>Bacteria</taxon>
        <taxon>Pseudomonadati</taxon>
        <taxon>Bacteroidota</taxon>
        <taxon>Flavobacteriia</taxon>
        <taxon>Flavobacteriales</taxon>
        <taxon>Flavobacteriaceae</taxon>
        <taxon>Lutibacter</taxon>
    </lineage>
</organism>
<dbReference type="PROSITE" id="PS00093">
    <property type="entry name" value="N4_MTASE"/>
    <property type="match status" value="1"/>
</dbReference>
<keyword evidence="5" id="KW-0949">S-adenosyl-L-methionine</keyword>